<dbReference type="KEGG" id="hmi:soil367_13825"/>
<accession>A0A4P7XK49</accession>
<dbReference type="AlphaFoldDB" id="A0A4P7XK49"/>
<name>A0A4P7XK49_9ALTE</name>
<dbReference type="EMBL" id="CP031093">
    <property type="protein sequence ID" value="QCF26924.1"/>
    <property type="molecule type" value="Genomic_DNA"/>
</dbReference>
<reference evidence="1 2" key="1">
    <citation type="submission" date="2018-07" db="EMBL/GenBank/DDBJ databases">
        <title>Marsedoiliclastica nanhaica gen. nov. sp. nov., a novel marine hydrocarbonoclastic bacterium isolated from an in-situ enriched hydrocarbon-degrading consortium in deep-sea sediment.</title>
        <authorList>
            <person name="Dong C."/>
            <person name="Ma T."/>
            <person name="Liu R."/>
            <person name="Shao Z."/>
        </authorList>
    </citation>
    <scope>NUCLEOTIDE SEQUENCE [LARGE SCALE GENOMIC DNA]</scope>
    <source>
        <strain evidence="2">soil36-7</strain>
    </source>
</reference>
<gene>
    <name evidence="1" type="ORF">soil367_13825</name>
</gene>
<protein>
    <submittedName>
        <fullName evidence="1">Uncharacterized protein</fullName>
    </submittedName>
</protein>
<sequence length="68" mass="7449">MLSIKAPKKILSLKTRPEEIIQPFELLPSLVIGTVGMLEQVLAVRTGADFTPGILGAVCETERRSTQR</sequence>
<proteinExistence type="predicted"/>
<evidence type="ECO:0000313" key="1">
    <source>
        <dbReference type="EMBL" id="QCF26924.1"/>
    </source>
</evidence>
<keyword evidence="2" id="KW-1185">Reference proteome</keyword>
<organism evidence="1 2">
    <name type="scientific">Hydrocarboniclastica marina</name>
    <dbReference type="NCBI Taxonomy" id="2259620"/>
    <lineage>
        <taxon>Bacteria</taxon>
        <taxon>Pseudomonadati</taxon>
        <taxon>Pseudomonadota</taxon>
        <taxon>Gammaproteobacteria</taxon>
        <taxon>Alteromonadales</taxon>
        <taxon>Alteromonadaceae</taxon>
        <taxon>Hydrocarboniclastica</taxon>
    </lineage>
</organism>
<evidence type="ECO:0000313" key="2">
    <source>
        <dbReference type="Proteomes" id="UP000298049"/>
    </source>
</evidence>
<dbReference type="Proteomes" id="UP000298049">
    <property type="component" value="Chromosome"/>
</dbReference>